<dbReference type="PANTHER" id="PTHR43807">
    <property type="entry name" value="FI04487P"/>
    <property type="match status" value="1"/>
</dbReference>
<dbReference type="InterPro" id="IPR015422">
    <property type="entry name" value="PyrdxlP-dep_Trfase_small"/>
</dbReference>
<gene>
    <name evidence="6" type="ORF">ACFPQB_00260</name>
</gene>
<dbReference type="InterPro" id="IPR015421">
    <property type="entry name" value="PyrdxlP-dep_Trfase_major"/>
</dbReference>
<accession>A0ABW0Z945</accession>
<dbReference type="Gene3D" id="3.90.1150.10">
    <property type="entry name" value="Aspartate Aminotransferase, domain 1"/>
    <property type="match status" value="1"/>
</dbReference>
<evidence type="ECO:0000256" key="3">
    <source>
        <dbReference type="ARBA" id="ARBA00022679"/>
    </source>
</evidence>
<comment type="caution">
    <text evidence="6">The sequence shown here is derived from an EMBL/GenBank/DDBJ whole genome shotgun (WGS) entry which is preliminary data.</text>
</comment>
<keyword evidence="4" id="KW-0663">Pyridoxal phosphate</keyword>
<dbReference type="RefSeq" id="WP_136434293.1">
    <property type="nucleotide sequence ID" value="NZ_JBHSNS010000001.1"/>
</dbReference>
<evidence type="ECO:0000313" key="6">
    <source>
        <dbReference type="EMBL" id="MFC5727331.1"/>
    </source>
</evidence>
<keyword evidence="7" id="KW-1185">Reference proteome</keyword>
<dbReference type="GO" id="GO:0008483">
    <property type="term" value="F:transaminase activity"/>
    <property type="evidence" value="ECO:0007669"/>
    <property type="project" value="UniProtKB-KW"/>
</dbReference>
<proteinExistence type="predicted"/>
<dbReference type="EC" id="2.6.1.-" evidence="6"/>
<evidence type="ECO:0000259" key="5">
    <source>
        <dbReference type="Pfam" id="PF00155"/>
    </source>
</evidence>
<dbReference type="Pfam" id="PF00155">
    <property type="entry name" value="Aminotran_1_2"/>
    <property type="match status" value="1"/>
</dbReference>
<protein>
    <submittedName>
        <fullName evidence="6">Pyridoxal phosphate-dependent aminotransferase</fullName>
        <ecNumber evidence="6">2.6.1.-</ecNumber>
    </submittedName>
</protein>
<keyword evidence="2 6" id="KW-0032">Aminotransferase</keyword>
<dbReference type="NCBIfam" id="NF005855">
    <property type="entry name" value="PRK07777.1"/>
    <property type="match status" value="1"/>
</dbReference>
<organism evidence="6 7">
    <name type="scientific">Nocardioides vastitatis</name>
    <dbReference type="NCBI Taxonomy" id="2568655"/>
    <lineage>
        <taxon>Bacteria</taxon>
        <taxon>Bacillati</taxon>
        <taxon>Actinomycetota</taxon>
        <taxon>Actinomycetes</taxon>
        <taxon>Propionibacteriales</taxon>
        <taxon>Nocardioidaceae</taxon>
        <taxon>Nocardioides</taxon>
    </lineage>
</organism>
<evidence type="ECO:0000313" key="7">
    <source>
        <dbReference type="Proteomes" id="UP001596072"/>
    </source>
</evidence>
<evidence type="ECO:0000256" key="4">
    <source>
        <dbReference type="ARBA" id="ARBA00022898"/>
    </source>
</evidence>
<evidence type="ECO:0000256" key="1">
    <source>
        <dbReference type="ARBA" id="ARBA00001933"/>
    </source>
</evidence>
<dbReference type="InterPro" id="IPR015424">
    <property type="entry name" value="PyrdxlP-dep_Trfase"/>
</dbReference>
<name>A0ABW0Z945_9ACTN</name>
<dbReference type="Gene3D" id="3.40.640.10">
    <property type="entry name" value="Type I PLP-dependent aspartate aminotransferase-like (Major domain)"/>
    <property type="match status" value="1"/>
</dbReference>
<evidence type="ECO:0000256" key="2">
    <source>
        <dbReference type="ARBA" id="ARBA00022576"/>
    </source>
</evidence>
<dbReference type="PANTHER" id="PTHR43807:SF20">
    <property type="entry name" value="FI04487P"/>
    <property type="match status" value="1"/>
</dbReference>
<dbReference type="SUPFAM" id="SSF53383">
    <property type="entry name" value="PLP-dependent transferases"/>
    <property type="match status" value="1"/>
</dbReference>
<dbReference type="Proteomes" id="UP001596072">
    <property type="component" value="Unassembled WGS sequence"/>
</dbReference>
<reference evidence="7" key="1">
    <citation type="journal article" date="2019" name="Int. J. Syst. Evol. Microbiol.">
        <title>The Global Catalogue of Microorganisms (GCM) 10K type strain sequencing project: providing services to taxonomists for standard genome sequencing and annotation.</title>
        <authorList>
            <consortium name="The Broad Institute Genomics Platform"/>
            <consortium name="The Broad Institute Genome Sequencing Center for Infectious Disease"/>
            <person name="Wu L."/>
            <person name="Ma J."/>
        </authorList>
    </citation>
    <scope>NUCLEOTIDE SEQUENCE [LARGE SCALE GENOMIC DNA]</scope>
    <source>
        <strain evidence="7">YIM 94188</strain>
    </source>
</reference>
<dbReference type="InterPro" id="IPR051326">
    <property type="entry name" value="Kynurenine-oxoglutarate_AT"/>
</dbReference>
<dbReference type="EMBL" id="JBHSNS010000001">
    <property type="protein sequence ID" value="MFC5727331.1"/>
    <property type="molecule type" value="Genomic_DNA"/>
</dbReference>
<dbReference type="CDD" id="cd00609">
    <property type="entry name" value="AAT_like"/>
    <property type="match status" value="1"/>
</dbReference>
<sequence length="390" mass="41700">MHPAARRVADLPATIFAEMSALAVRTGSVNLGQGFPDSEGPPEVIAAAVDALRGGHNQYPPGIGIPALRQAIARHQQRHYGIELDPDTQVLVTTGCTEAIAGAILGLVDPGDEVIVLEPYYDSYPAMIAFAGGVRRAVTLRAPGFRLDPDELEAAVGPRTKLILLNTPHNPTGRVLDAEELAAVARVARERDLLVVTDEVYEHLTFDGHAHVPIATLPGMEERTLTLSSAGKSYSVTGWKVGWATGPAELVSAVMGAKQWLTYTSGAPLQPAVAVALDEHGEFPYRLCQELQARRDQLVGGLRAAGLTSYSPQGTYFATTDVSELGWASGRDFCRALPERAGVVAIPTEVFYDHPDAPGSGRRLVRWAFCKDAAVIDEAVRRLAEADLTA</sequence>
<feature type="domain" description="Aminotransferase class I/classII large" evidence="5">
    <location>
        <begin position="29"/>
        <end position="382"/>
    </location>
</feature>
<dbReference type="InterPro" id="IPR004839">
    <property type="entry name" value="Aminotransferase_I/II_large"/>
</dbReference>
<keyword evidence="3 6" id="KW-0808">Transferase</keyword>
<comment type="cofactor">
    <cofactor evidence="1">
        <name>pyridoxal 5'-phosphate</name>
        <dbReference type="ChEBI" id="CHEBI:597326"/>
    </cofactor>
</comment>